<sequence length="115" mass="12845">REERTHRCKDECSRLKSPSAGKTTQGRTCVCLRESACPRFHSKAAVAPFDGIRVACTHAFALIVTLPLDLYPQMTVISAVCVERPETPKRERRCSVLDIEARWTVHPAVTANIPK</sequence>
<evidence type="ECO:0000313" key="1">
    <source>
        <dbReference type="EMBL" id="CAI9149148.1"/>
    </source>
</evidence>
<organism evidence="1 2">
    <name type="scientific">Rangifer tarandus platyrhynchus</name>
    <name type="common">Svalbard reindeer</name>
    <dbReference type="NCBI Taxonomy" id="3082113"/>
    <lineage>
        <taxon>Eukaryota</taxon>
        <taxon>Metazoa</taxon>
        <taxon>Chordata</taxon>
        <taxon>Craniata</taxon>
        <taxon>Vertebrata</taxon>
        <taxon>Euteleostomi</taxon>
        <taxon>Mammalia</taxon>
        <taxon>Eutheria</taxon>
        <taxon>Laurasiatheria</taxon>
        <taxon>Artiodactyla</taxon>
        <taxon>Ruminantia</taxon>
        <taxon>Pecora</taxon>
        <taxon>Cervidae</taxon>
        <taxon>Odocoileinae</taxon>
        <taxon>Rangifer</taxon>
    </lineage>
</organism>
<feature type="non-terminal residue" evidence="1">
    <location>
        <position position="1"/>
    </location>
</feature>
<name>A0ABN8XLS5_RANTA</name>
<dbReference type="EMBL" id="CATKSN020000152">
    <property type="protein sequence ID" value="CAI9149148.1"/>
    <property type="molecule type" value="Genomic_DNA"/>
</dbReference>
<gene>
    <name evidence="1" type="ORF">MRATA1EN1_LOCUS30766</name>
</gene>
<evidence type="ECO:0000313" key="2">
    <source>
        <dbReference type="Proteomes" id="UP001176941"/>
    </source>
</evidence>
<proteinExistence type="predicted"/>
<protein>
    <submittedName>
        <fullName evidence="1">Uncharacterized protein</fullName>
    </submittedName>
</protein>
<dbReference type="Proteomes" id="UP001176941">
    <property type="component" value="Unassembled WGS sequence"/>
</dbReference>
<accession>A0ABN8XLS5</accession>
<keyword evidence="2" id="KW-1185">Reference proteome</keyword>
<comment type="caution">
    <text evidence="1">The sequence shown here is derived from an EMBL/GenBank/DDBJ whole genome shotgun (WGS) entry which is preliminary data.</text>
</comment>
<reference evidence="1" key="1">
    <citation type="submission" date="2023-04" db="EMBL/GenBank/DDBJ databases">
        <authorList>
            <consortium name="ELIXIR-Norway"/>
        </authorList>
    </citation>
    <scope>NUCLEOTIDE SEQUENCE [LARGE SCALE GENOMIC DNA]</scope>
</reference>